<dbReference type="PANTHER" id="PTHR39327">
    <property type="match status" value="1"/>
</dbReference>
<feature type="signal peptide" evidence="1">
    <location>
        <begin position="1"/>
        <end position="29"/>
    </location>
</feature>
<dbReference type="Gene3D" id="3.10.620.30">
    <property type="match status" value="1"/>
</dbReference>
<dbReference type="SUPFAM" id="SSF54001">
    <property type="entry name" value="Cysteine proteinases"/>
    <property type="match status" value="1"/>
</dbReference>
<dbReference type="Pfam" id="PF06035">
    <property type="entry name" value="Peptidase_C93"/>
    <property type="match status" value="1"/>
</dbReference>
<sequence length="264" mass="28460">MDKFIKSRPRAVLVAATGLCLACPSLLLAGSEAPVLPLPSPIAAPDPIEECQADVAFVMPATGFAFTLPPLDTAAAAQPCEPFEPPIPTRPAAPSLFRMVALPVGSIAAPMGNWEAARMIAIGEQAGPWNEFLAQGDRFGADNPLGAVNRWVNWRVRYVDDKRGDEWSAAPTTLARGYGDCEDFALAKMALLQELGIPADDMFLVLLRDRAQGEHAVLAVRLDGRFHVLDNRTDKVLPAERIEDYTPIMSYSGAFAWTYGKPAG</sequence>
<organism evidence="2 3">
    <name type="scientific">Qipengyuania gaetbuli</name>
    <dbReference type="NCBI Taxonomy" id="266952"/>
    <lineage>
        <taxon>Bacteria</taxon>
        <taxon>Pseudomonadati</taxon>
        <taxon>Pseudomonadota</taxon>
        <taxon>Alphaproteobacteria</taxon>
        <taxon>Sphingomonadales</taxon>
        <taxon>Erythrobacteraceae</taxon>
        <taxon>Qipengyuania</taxon>
    </lineage>
</organism>
<dbReference type="OrthoDB" id="5401788at2"/>
<evidence type="ECO:0008006" key="4">
    <source>
        <dbReference type="Google" id="ProtNLM"/>
    </source>
</evidence>
<keyword evidence="3" id="KW-1185">Reference proteome</keyword>
<reference evidence="2 3" key="1">
    <citation type="submission" date="2019-12" db="EMBL/GenBank/DDBJ databases">
        <title>Genomic-based taxomic classification of the family Erythrobacteraceae.</title>
        <authorList>
            <person name="Xu L."/>
        </authorList>
    </citation>
    <scope>NUCLEOTIDE SEQUENCE [LARGE SCALE GENOMIC DNA]</scope>
    <source>
        <strain evidence="2 3">DSM 16225</strain>
    </source>
</reference>
<dbReference type="Proteomes" id="UP000444185">
    <property type="component" value="Unassembled WGS sequence"/>
</dbReference>
<dbReference type="RefSeq" id="WP_160609009.1">
    <property type="nucleotide sequence ID" value="NZ_WTYF01000004.1"/>
</dbReference>
<evidence type="ECO:0000256" key="1">
    <source>
        <dbReference type="SAM" id="SignalP"/>
    </source>
</evidence>
<dbReference type="PANTHER" id="PTHR39327:SF1">
    <property type="entry name" value="BLR5470 PROTEIN"/>
    <property type="match status" value="1"/>
</dbReference>
<dbReference type="InterPro" id="IPR010319">
    <property type="entry name" value="Transglutaminase-like_Cys_pept"/>
</dbReference>
<dbReference type="InterPro" id="IPR038765">
    <property type="entry name" value="Papain-like_cys_pep_sf"/>
</dbReference>
<name>A0A844Y2X9_9SPHN</name>
<accession>A0A844Y2X9</accession>
<dbReference type="EMBL" id="WTYF01000004">
    <property type="protein sequence ID" value="MXO52361.1"/>
    <property type="molecule type" value="Genomic_DNA"/>
</dbReference>
<gene>
    <name evidence="2" type="ORF">GRI42_13695</name>
</gene>
<keyword evidence="1" id="KW-0732">Signal</keyword>
<feature type="chain" id="PRO_5032341027" description="Transglutaminase" evidence="1">
    <location>
        <begin position="30"/>
        <end position="264"/>
    </location>
</feature>
<protein>
    <recommendedName>
        <fullName evidence="4">Transglutaminase</fullName>
    </recommendedName>
</protein>
<evidence type="ECO:0000313" key="3">
    <source>
        <dbReference type="Proteomes" id="UP000444185"/>
    </source>
</evidence>
<comment type="caution">
    <text evidence="2">The sequence shown here is derived from an EMBL/GenBank/DDBJ whole genome shotgun (WGS) entry which is preliminary data.</text>
</comment>
<dbReference type="AlphaFoldDB" id="A0A844Y2X9"/>
<evidence type="ECO:0000313" key="2">
    <source>
        <dbReference type="EMBL" id="MXO52361.1"/>
    </source>
</evidence>
<proteinExistence type="predicted"/>